<feature type="compositionally biased region" description="Basic and acidic residues" evidence="1">
    <location>
        <begin position="176"/>
        <end position="185"/>
    </location>
</feature>
<organism evidence="2 3">
    <name type="scientific">Phanerochaete sordida</name>
    <dbReference type="NCBI Taxonomy" id="48140"/>
    <lineage>
        <taxon>Eukaryota</taxon>
        <taxon>Fungi</taxon>
        <taxon>Dikarya</taxon>
        <taxon>Basidiomycota</taxon>
        <taxon>Agaricomycotina</taxon>
        <taxon>Agaricomycetes</taxon>
        <taxon>Polyporales</taxon>
        <taxon>Phanerochaetaceae</taxon>
        <taxon>Phanerochaete</taxon>
    </lineage>
</organism>
<gene>
    <name evidence="2" type="ORF">PsYK624_037200</name>
</gene>
<keyword evidence="3" id="KW-1185">Reference proteome</keyword>
<protein>
    <recommendedName>
        <fullName evidence="4">Myb-like domain-containing protein</fullName>
    </recommendedName>
</protein>
<dbReference type="Proteomes" id="UP000703269">
    <property type="component" value="Unassembled WGS sequence"/>
</dbReference>
<feature type="compositionally biased region" description="Basic and acidic residues" evidence="1">
    <location>
        <begin position="193"/>
        <end position="208"/>
    </location>
</feature>
<name>A0A9P3G264_9APHY</name>
<evidence type="ECO:0000256" key="1">
    <source>
        <dbReference type="SAM" id="MobiDB-lite"/>
    </source>
</evidence>
<dbReference type="OrthoDB" id="3194584at2759"/>
<reference evidence="2 3" key="1">
    <citation type="submission" date="2021-08" db="EMBL/GenBank/DDBJ databases">
        <title>Draft Genome Sequence of Phanerochaete sordida strain YK-624.</title>
        <authorList>
            <person name="Mori T."/>
            <person name="Dohra H."/>
            <person name="Suzuki T."/>
            <person name="Kawagishi H."/>
            <person name="Hirai H."/>
        </authorList>
    </citation>
    <scope>NUCLEOTIDE SEQUENCE [LARGE SCALE GENOMIC DNA]</scope>
    <source>
        <strain evidence="2 3">YK-624</strain>
    </source>
</reference>
<evidence type="ECO:0000313" key="2">
    <source>
        <dbReference type="EMBL" id="GJE87637.1"/>
    </source>
</evidence>
<feature type="compositionally biased region" description="Acidic residues" evidence="1">
    <location>
        <begin position="306"/>
        <end position="315"/>
    </location>
</feature>
<feature type="region of interest" description="Disordered" evidence="1">
    <location>
        <begin position="289"/>
        <end position="329"/>
    </location>
</feature>
<evidence type="ECO:0008006" key="4">
    <source>
        <dbReference type="Google" id="ProtNLM"/>
    </source>
</evidence>
<comment type="caution">
    <text evidence="2">The sequence shown here is derived from an EMBL/GenBank/DDBJ whole genome shotgun (WGS) entry which is preliminary data.</text>
</comment>
<dbReference type="EMBL" id="BPQB01000007">
    <property type="protein sequence ID" value="GJE87637.1"/>
    <property type="molecule type" value="Genomic_DNA"/>
</dbReference>
<feature type="region of interest" description="Disordered" evidence="1">
    <location>
        <begin position="18"/>
        <end position="42"/>
    </location>
</feature>
<proteinExistence type="predicted"/>
<sequence>MNGLQNFFSMLNGGLGLGGSTPAAPSPNTQHQQQQTQYQQPQQTAPNLFSILGLQQSGSSSAVTTNGAASGVGGPVGSCATDEDLLVNALRDSAAKGWTYKQAIESLHGVHNHGANEWKDYYLDQVQRINTLVSQRNGERSVAVAKKPVMESISRADSSSNVHKHSSSSPVKIKRERVSAVDRGRSSTANVKVKTERTDKGKGRDRASRTPSPPRNTVKRGNKYLFTDEDREWLVRYANYRLKEDHSLKKLDICAELTKKAPHHSASSWMTHWGQHREHYDSLIAFSQDHTREEESDTDKSSSSSEGEDDDENDSEYGNSDSGEETDAEADIKKMSASGESLNDADRRVIARYMASFGSSEWDNMSLTERWEPFARKYRQRNAKAWGQIAANHSKAIKELASKYRRRTVGSQKAVPSWARNQTPSAGVKRVRACGEEDGQQTPSKRTRDE</sequence>
<feature type="region of interest" description="Disordered" evidence="1">
    <location>
        <begin position="150"/>
        <end position="223"/>
    </location>
</feature>
<evidence type="ECO:0000313" key="3">
    <source>
        <dbReference type="Proteomes" id="UP000703269"/>
    </source>
</evidence>
<feature type="region of interest" description="Disordered" evidence="1">
    <location>
        <begin position="411"/>
        <end position="450"/>
    </location>
</feature>
<accession>A0A9P3G264</accession>
<feature type="compositionally biased region" description="Low complexity" evidence="1">
    <location>
        <begin position="29"/>
        <end position="42"/>
    </location>
</feature>
<dbReference type="AlphaFoldDB" id="A0A9P3G264"/>